<keyword evidence="4 7" id="KW-0378">Hydrolase</keyword>
<evidence type="ECO:0000256" key="1">
    <source>
        <dbReference type="ARBA" id="ARBA00007039"/>
    </source>
</evidence>
<evidence type="ECO:0000256" key="9">
    <source>
        <dbReference type="RuleBase" id="RU003567"/>
    </source>
</evidence>
<dbReference type="GO" id="GO:0005737">
    <property type="term" value="C:cytoplasm"/>
    <property type="evidence" value="ECO:0007669"/>
    <property type="project" value="UniProtKB-SubCell"/>
</dbReference>
<accession>A0A256FPK8</accession>
<feature type="active site" evidence="7 8">
    <location>
        <position position="127"/>
    </location>
</feature>
<dbReference type="PRINTS" id="PR00127">
    <property type="entry name" value="CLPPROTEASEP"/>
</dbReference>
<proteinExistence type="inferred from homology"/>
<dbReference type="NCBIfam" id="NF001368">
    <property type="entry name" value="PRK00277.1"/>
    <property type="match status" value="1"/>
</dbReference>
<evidence type="ECO:0000256" key="6">
    <source>
        <dbReference type="ARBA" id="ARBA00034021"/>
    </source>
</evidence>
<dbReference type="PANTHER" id="PTHR10381:SF70">
    <property type="entry name" value="ATP-DEPENDENT CLP PROTEASE PROTEOLYTIC SUBUNIT"/>
    <property type="match status" value="1"/>
</dbReference>
<dbReference type="RefSeq" id="WP_094574995.1">
    <property type="nucleotide sequence ID" value="NZ_JBHEEL010000021.1"/>
</dbReference>
<evidence type="ECO:0000256" key="2">
    <source>
        <dbReference type="ARBA" id="ARBA00022490"/>
    </source>
</evidence>
<dbReference type="GO" id="GO:0004176">
    <property type="term" value="F:ATP-dependent peptidase activity"/>
    <property type="evidence" value="ECO:0007669"/>
    <property type="project" value="InterPro"/>
</dbReference>
<dbReference type="CDD" id="cd07017">
    <property type="entry name" value="S14_ClpP_2"/>
    <property type="match status" value="1"/>
</dbReference>
<evidence type="ECO:0000256" key="8">
    <source>
        <dbReference type="PROSITE-ProRule" id="PRU10086"/>
    </source>
</evidence>
<keyword evidence="3 7" id="KW-0645">Protease</keyword>
<keyword evidence="11" id="KW-1185">Reference proteome</keyword>
<dbReference type="GO" id="GO:0009368">
    <property type="term" value="C:endopeptidase Clp complex"/>
    <property type="evidence" value="ECO:0007669"/>
    <property type="project" value="TreeGrafter"/>
</dbReference>
<comment type="similarity">
    <text evidence="1 7 9">Belongs to the peptidase S14 family.</text>
</comment>
<evidence type="ECO:0000313" key="10">
    <source>
        <dbReference type="EMBL" id="OYR16779.1"/>
    </source>
</evidence>
<evidence type="ECO:0000313" key="11">
    <source>
        <dbReference type="Proteomes" id="UP000216345"/>
    </source>
</evidence>
<keyword evidence="2 7" id="KW-0963">Cytoplasm</keyword>
<dbReference type="PANTHER" id="PTHR10381">
    <property type="entry name" value="ATP-DEPENDENT CLP PROTEASE PROTEOLYTIC SUBUNIT"/>
    <property type="match status" value="1"/>
</dbReference>
<gene>
    <name evidence="7" type="primary">clpP</name>
    <name evidence="10" type="ORF">CEV32_4146</name>
</gene>
<dbReference type="InterPro" id="IPR029045">
    <property type="entry name" value="ClpP/crotonase-like_dom_sf"/>
</dbReference>
<dbReference type="EMBL" id="NNRK01000021">
    <property type="protein sequence ID" value="OYR16779.1"/>
    <property type="molecule type" value="Genomic_DNA"/>
</dbReference>
<comment type="caution">
    <text evidence="10">The sequence shown here is derived from an EMBL/GenBank/DDBJ whole genome shotgun (WGS) entry which is preliminary data.</text>
</comment>
<dbReference type="PROSITE" id="PS00382">
    <property type="entry name" value="CLP_PROTEASE_HIS"/>
    <property type="match status" value="1"/>
</dbReference>
<organism evidence="10 11">
    <name type="scientific">Brucella rhizosphaerae</name>
    <dbReference type="NCBI Taxonomy" id="571254"/>
    <lineage>
        <taxon>Bacteria</taxon>
        <taxon>Pseudomonadati</taxon>
        <taxon>Pseudomonadota</taxon>
        <taxon>Alphaproteobacteria</taxon>
        <taxon>Hyphomicrobiales</taxon>
        <taxon>Brucellaceae</taxon>
        <taxon>Brucella/Ochrobactrum group</taxon>
        <taxon>Brucella</taxon>
    </lineage>
</organism>
<name>A0A256FPK8_9HYPH</name>
<comment type="subcellular location">
    <subcellularLocation>
        <location evidence="7">Cytoplasm</location>
    </subcellularLocation>
</comment>
<dbReference type="HAMAP" id="MF_00444">
    <property type="entry name" value="ClpP"/>
    <property type="match status" value="1"/>
</dbReference>
<reference evidence="10 11" key="1">
    <citation type="submission" date="2017-07" db="EMBL/GenBank/DDBJ databases">
        <title>Phylogenetic study on the rhizospheric bacterium Ochrobactrum sp. A44.</title>
        <authorList>
            <person name="Krzyzanowska D.M."/>
            <person name="Ossowicki A."/>
            <person name="Rajewska M."/>
            <person name="Maciag T."/>
            <person name="Kaczynski Z."/>
            <person name="Czerwicka M."/>
            <person name="Jafra S."/>
        </authorList>
    </citation>
    <scope>NUCLEOTIDE SEQUENCE [LARGE SCALE GENOMIC DNA]</scope>
    <source>
        <strain evidence="10 11">PR17</strain>
    </source>
</reference>
<evidence type="ECO:0000256" key="7">
    <source>
        <dbReference type="HAMAP-Rule" id="MF_00444"/>
    </source>
</evidence>
<dbReference type="NCBIfam" id="NF009205">
    <property type="entry name" value="PRK12553.1"/>
    <property type="match status" value="1"/>
</dbReference>
<dbReference type="InterPro" id="IPR033135">
    <property type="entry name" value="ClpP_His_AS"/>
</dbReference>
<dbReference type="SUPFAM" id="SSF52096">
    <property type="entry name" value="ClpP/crotonase"/>
    <property type="match status" value="1"/>
</dbReference>
<keyword evidence="5 7" id="KW-0720">Serine protease</keyword>
<dbReference type="GO" id="GO:0004252">
    <property type="term" value="F:serine-type endopeptidase activity"/>
    <property type="evidence" value="ECO:0007669"/>
    <property type="project" value="UniProtKB-UniRule"/>
</dbReference>
<dbReference type="InterPro" id="IPR023562">
    <property type="entry name" value="ClpP/TepA"/>
</dbReference>
<feature type="active site" description="Nucleophile" evidence="7">
    <location>
        <position position="102"/>
    </location>
</feature>
<comment type="function">
    <text evidence="7">Cleaves peptides in various proteins in a process that requires ATP hydrolysis. Has a chymotrypsin-like activity. Plays a major role in the degradation of misfolded proteins.</text>
</comment>
<dbReference type="Pfam" id="PF00574">
    <property type="entry name" value="CLP_protease"/>
    <property type="match status" value="1"/>
</dbReference>
<dbReference type="AlphaFoldDB" id="A0A256FPK8"/>
<evidence type="ECO:0000256" key="5">
    <source>
        <dbReference type="ARBA" id="ARBA00022825"/>
    </source>
</evidence>
<dbReference type="Proteomes" id="UP000216345">
    <property type="component" value="Unassembled WGS sequence"/>
</dbReference>
<dbReference type="Gene3D" id="3.90.226.10">
    <property type="entry name" value="2-enoyl-CoA Hydratase, Chain A, domain 1"/>
    <property type="match status" value="1"/>
</dbReference>
<dbReference type="InterPro" id="IPR001907">
    <property type="entry name" value="ClpP"/>
</dbReference>
<dbReference type="EC" id="3.4.21.92" evidence="7"/>
<dbReference type="GO" id="GO:0006515">
    <property type="term" value="P:protein quality control for misfolded or incompletely synthesized proteins"/>
    <property type="evidence" value="ECO:0007669"/>
    <property type="project" value="TreeGrafter"/>
</dbReference>
<sequence length="203" mass="22681">MSEAMQLVPMVVEQSSSGERSFDIYSRLLRERIIFLNGEVNDTVSSLVCAQLLFLEAENPGKPINLYINSPGGVVTSGFAIYDTMRFIRAPVHTLCMGTARSMGSFLLMAGEPGKRFALPNASILIHQPSGGFQGQASDIIIHAEETLKIKQRMTRLYAEHCGRSYEEFERGMDRDRFMTAEEALEWGIVDRILDGREGVARQ</sequence>
<comment type="catalytic activity">
    <reaction evidence="6 7 8">
        <text>Hydrolysis of proteins to small peptides in the presence of ATP and magnesium. alpha-casein is the usual test substrate. In the absence of ATP, only oligopeptides shorter than five residues are hydrolyzed (such as succinyl-Leu-Tyr-|-NHMec, and Leu-Tyr-Leu-|-Tyr-Trp, in which cleavage of the -Tyr-|-Leu- and -Tyr-|-Trp bonds also occurs).</text>
        <dbReference type="EC" id="3.4.21.92"/>
    </reaction>
</comment>
<dbReference type="GO" id="GO:0051117">
    <property type="term" value="F:ATPase binding"/>
    <property type="evidence" value="ECO:0007669"/>
    <property type="project" value="TreeGrafter"/>
</dbReference>
<evidence type="ECO:0000256" key="4">
    <source>
        <dbReference type="ARBA" id="ARBA00022801"/>
    </source>
</evidence>
<dbReference type="OrthoDB" id="9802800at2"/>
<protein>
    <recommendedName>
        <fullName evidence="7 9">ATP-dependent Clp protease proteolytic subunit</fullName>
        <ecNumber evidence="7">3.4.21.92</ecNumber>
    </recommendedName>
    <alternativeName>
        <fullName evidence="7">Endopeptidase Clp</fullName>
    </alternativeName>
</protein>
<comment type="subunit">
    <text evidence="7">Fourteen ClpP subunits assemble into 2 heptameric rings which stack back to back to give a disk-like structure with a central cavity, resembling the structure of eukaryotic proteasomes.</text>
</comment>
<evidence type="ECO:0000256" key="3">
    <source>
        <dbReference type="ARBA" id="ARBA00022670"/>
    </source>
</evidence>
<dbReference type="FunFam" id="3.90.226.10:FF:000001">
    <property type="entry name" value="ATP-dependent Clp protease proteolytic subunit"/>
    <property type="match status" value="1"/>
</dbReference>